<feature type="transmembrane region" description="Helical" evidence="2">
    <location>
        <begin position="126"/>
        <end position="147"/>
    </location>
</feature>
<feature type="transmembrane region" description="Helical" evidence="2">
    <location>
        <begin position="288"/>
        <end position="310"/>
    </location>
</feature>
<evidence type="ECO:0000313" key="3">
    <source>
        <dbReference type="EMBL" id="CAH0373735.1"/>
    </source>
</evidence>
<feature type="transmembrane region" description="Helical" evidence="2">
    <location>
        <begin position="322"/>
        <end position="348"/>
    </location>
</feature>
<feature type="region of interest" description="Disordered" evidence="1">
    <location>
        <begin position="374"/>
        <end position="402"/>
    </location>
</feature>
<keyword evidence="2" id="KW-0472">Membrane</keyword>
<sequence>MVLDCLADCLSFPCFFGNAQDVALWGRPICVYAGWLAAAGATDGARPVDAAALPRMLRCHLVLLVVVTIALLFDHLVEGVVDAPAFALSAAQLLAAAGALAALNAPHNRVAPPPALRRRRAALLSAFLWASNACLILDVVFSALCVVGGHEEPVVSLDLAAKVALLLFVTSLPFFALDRELAASRSELTFVWKIWTIEAVDFCTILYGAIDYAAAERRRNAVLGVAPPPGLFDPWGGLWAAPWRAWSPALRVYVAAFVANAVLFGGLASGLLARALTAREDEHVVERAGYMFVATYVFALDAVTDLPVWFASLVTRAYVHNLYLTFNVVINLLALVRGIYICLVACLLPLGPPPRLLGPDADPALYGATRVASTESLSRLERATSSSLSELEADRPPPPPLV</sequence>
<evidence type="ECO:0000256" key="1">
    <source>
        <dbReference type="SAM" id="MobiDB-lite"/>
    </source>
</evidence>
<keyword evidence="4" id="KW-1185">Reference proteome</keyword>
<dbReference type="EMBL" id="CAKKNE010000004">
    <property type="protein sequence ID" value="CAH0373735.1"/>
    <property type="molecule type" value="Genomic_DNA"/>
</dbReference>
<evidence type="ECO:0000313" key="4">
    <source>
        <dbReference type="Proteomes" id="UP000789595"/>
    </source>
</evidence>
<protein>
    <submittedName>
        <fullName evidence="3">Uncharacterized protein</fullName>
    </submittedName>
</protein>
<feature type="transmembrane region" description="Helical" evidence="2">
    <location>
        <begin position="56"/>
        <end position="73"/>
    </location>
</feature>
<gene>
    <name evidence="3" type="ORF">PECAL_4P09680</name>
</gene>
<dbReference type="AlphaFoldDB" id="A0A8J2X0L4"/>
<comment type="caution">
    <text evidence="3">The sequence shown here is derived from an EMBL/GenBank/DDBJ whole genome shotgun (WGS) entry which is preliminary data.</text>
</comment>
<name>A0A8J2X0L4_9STRA</name>
<dbReference type="OrthoDB" id="10538822at2759"/>
<proteinExistence type="predicted"/>
<evidence type="ECO:0000256" key="2">
    <source>
        <dbReference type="SAM" id="Phobius"/>
    </source>
</evidence>
<feature type="transmembrane region" description="Helical" evidence="2">
    <location>
        <begin position="252"/>
        <end position="276"/>
    </location>
</feature>
<organism evidence="3 4">
    <name type="scientific">Pelagomonas calceolata</name>
    <dbReference type="NCBI Taxonomy" id="35677"/>
    <lineage>
        <taxon>Eukaryota</taxon>
        <taxon>Sar</taxon>
        <taxon>Stramenopiles</taxon>
        <taxon>Ochrophyta</taxon>
        <taxon>Pelagophyceae</taxon>
        <taxon>Pelagomonadales</taxon>
        <taxon>Pelagomonadaceae</taxon>
        <taxon>Pelagomonas</taxon>
    </lineage>
</organism>
<feature type="compositionally biased region" description="Polar residues" evidence="1">
    <location>
        <begin position="374"/>
        <end position="389"/>
    </location>
</feature>
<keyword evidence="2" id="KW-1133">Transmembrane helix</keyword>
<accession>A0A8J2X0L4</accession>
<keyword evidence="2" id="KW-0812">Transmembrane</keyword>
<dbReference type="Proteomes" id="UP000789595">
    <property type="component" value="Unassembled WGS sequence"/>
</dbReference>
<feature type="transmembrane region" description="Helical" evidence="2">
    <location>
        <begin position="159"/>
        <end position="178"/>
    </location>
</feature>
<feature type="transmembrane region" description="Helical" evidence="2">
    <location>
        <begin position="85"/>
        <end position="105"/>
    </location>
</feature>
<reference evidence="3" key="1">
    <citation type="submission" date="2021-11" db="EMBL/GenBank/DDBJ databases">
        <authorList>
            <consortium name="Genoscope - CEA"/>
            <person name="William W."/>
        </authorList>
    </citation>
    <scope>NUCLEOTIDE SEQUENCE</scope>
</reference>